<reference evidence="2 3" key="1">
    <citation type="journal article" date="2015" name="Nature">
        <title>rRNA introns, odd ribosomes, and small enigmatic genomes across a large radiation of phyla.</title>
        <authorList>
            <person name="Brown C.T."/>
            <person name="Hug L.A."/>
            <person name="Thomas B.C."/>
            <person name="Sharon I."/>
            <person name="Castelle C.J."/>
            <person name="Singh A."/>
            <person name="Wilkins M.J."/>
            <person name="Williams K.H."/>
            <person name="Banfield J.F."/>
        </authorList>
    </citation>
    <scope>NUCLEOTIDE SEQUENCE [LARGE SCALE GENOMIC DNA]</scope>
</reference>
<dbReference type="Pfam" id="PF13399">
    <property type="entry name" value="LytR_C"/>
    <property type="match status" value="1"/>
</dbReference>
<protein>
    <recommendedName>
        <fullName evidence="1">LytR/CpsA/Psr regulator C-terminal domain-containing protein</fullName>
    </recommendedName>
</protein>
<name>A0A0G1UE31_9BACT</name>
<sequence>MRKAKNRRGKWLGRGVAVLVIAALVSFFLKTRAERKWRGDERFTLIVWNGMMTVASFDPVTERGLKLILPPELEVVTVGGRGRWQVKVLPQIGEKYGGKWVADSVADYLSVGYTAYAKSDNLSGINLWDRFNWWQWSRKVRWEELELKTLPGVVEAKAADGQVYRELSSGFKAGMSGRLISTSISLEGAEVTVVNTTEVDGLGSHVAEVLENTGLAVKSVVSESSQAEKCEVLTGSEPRKVAISYKWMLKYFGCREGKDEGLGEKEIKIILGKKYRQWWLGEGS</sequence>
<dbReference type="EMBL" id="LCNM01000014">
    <property type="protein sequence ID" value="KKU55965.1"/>
    <property type="molecule type" value="Genomic_DNA"/>
</dbReference>
<evidence type="ECO:0000259" key="1">
    <source>
        <dbReference type="Pfam" id="PF13399"/>
    </source>
</evidence>
<proteinExistence type="predicted"/>
<evidence type="ECO:0000313" key="3">
    <source>
        <dbReference type="Proteomes" id="UP000034607"/>
    </source>
</evidence>
<dbReference type="AlphaFoldDB" id="A0A0G1UE31"/>
<dbReference type="InterPro" id="IPR027381">
    <property type="entry name" value="LytR/CpsA/Psr_C"/>
</dbReference>
<organism evidence="2 3">
    <name type="scientific">Candidatus Amesbacteria bacterium GW2011_GWA2_47_11</name>
    <dbReference type="NCBI Taxonomy" id="1618357"/>
    <lineage>
        <taxon>Bacteria</taxon>
        <taxon>Candidatus Amesiibacteriota</taxon>
    </lineage>
</organism>
<comment type="caution">
    <text evidence="2">The sequence shown here is derived from an EMBL/GenBank/DDBJ whole genome shotgun (WGS) entry which is preliminary data.</text>
</comment>
<gene>
    <name evidence="2" type="ORF">UX78_C0014G0018</name>
</gene>
<evidence type="ECO:0000313" key="2">
    <source>
        <dbReference type="EMBL" id="KKU55965.1"/>
    </source>
</evidence>
<feature type="domain" description="LytR/CpsA/Psr regulator C-terminal" evidence="1">
    <location>
        <begin position="190"/>
        <end position="275"/>
    </location>
</feature>
<dbReference type="Proteomes" id="UP000034607">
    <property type="component" value="Unassembled WGS sequence"/>
</dbReference>
<accession>A0A0G1UE31</accession>